<evidence type="ECO:0000256" key="3">
    <source>
        <dbReference type="ARBA" id="ARBA00022833"/>
    </source>
</evidence>
<dbReference type="Proteomes" id="UP000824088">
    <property type="component" value="Unassembled WGS sequence"/>
</dbReference>
<evidence type="ECO:0000313" key="6">
    <source>
        <dbReference type="Proteomes" id="UP000824088"/>
    </source>
</evidence>
<dbReference type="EMBL" id="DVMN01000001">
    <property type="protein sequence ID" value="HIU20629.1"/>
    <property type="molecule type" value="Genomic_DNA"/>
</dbReference>
<dbReference type="Pfam" id="PF01155">
    <property type="entry name" value="HypA"/>
    <property type="match status" value="1"/>
</dbReference>
<dbReference type="PANTHER" id="PTHR34535:SF3">
    <property type="entry name" value="HYDROGENASE MATURATION FACTOR HYPA"/>
    <property type="match status" value="1"/>
</dbReference>
<dbReference type="PIRSF" id="PIRSF004761">
    <property type="entry name" value="Hydrgn_mat_HypA"/>
    <property type="match status" value="1"/>
</dbReference>
<reference evidence="5" key="1">
    <citation type="submission" date="2020-10" db="EMBL/GenBank/DDBJ databases">
        <authorList>
            <person name="Gilroy R."/>
        </authorList>
    </citation>
    <scope>NUCLEOTIDE SEQUENCE</scope>
    <source>
        <strain evidence="5">1063</strain>
    </source>
</reference>
<evidence type="ECO:0000256" key="1">
    <source>
        <dbReference type="ARBA" id="ARBA00022596"/>
    </source>
</evidence>
<evidence type="ECO:0000256" key="2">
    <source>
        <dbReference type="ARBA" id="ARBA00022723"/>
    </source>
</evidence>
<dbReference type="GO" id="GO:0051604">
    <property type="term" value="P:protein maturation"/>
    <property type="evidence" value="ECO:0007669"/>
    <property type="project" value="InterPro"/>
</dbReference>
<dbReference type="GO" id="GO:0016151">
    <property type="term" value="F:nickel cation binding"/>
    <property type="evidence" value="ECO:0007669"/>
    <property type="project" value="UniProtKB-UniRule"/>
</dbReference>
<feature type="binding site" evidence="4">
    <location>
        <position position="93"/>
    </location>
    <ligand>
        <name>Zn(2+)</name>
        <dbReference type="ChEBI" id="CHEBI:29105"/>
    </ligand>
</feature>
<comment type="similarity">
    <text evidence="4">Belongs to the HypA/HybF family.</text>
</comment>
<dbReference type="AlphaFoldDB" id="A0A9D1HQG6"/>
<name>A0A9D1HQG6_9FIRM</name>
<accession>A0A9D1HQG6</accession>
<feature type="binding site" evidence="4">
    <location>
        <position position="2"/>
    </location>
    <ligand>
        <name>Ni(2+)</name>
        <dbReference type="ChEBI" id="CHEBI:49786"/>
    </ligand>
</feature>
<gene>
    <name evidence="4" type="primary">hypA</name>
    <name evidence="5" type="ORF">IAD51_00085</name>
</gene>
<keyword evidence="2 4" id="KW-0479">Metal-binding</keyword>
<organism evidence="5 6">
    <name type="scientific">Candidatus Limadaptatus stercorigallinarum</name>
    <dbReference type="NCBI Taxonomy" id="2840845"/>
    <lineage>
        <taxon>Bacteria</taxon>
        <taxon>Bacillati</taxon>
        <taxon>Bacillota</taxon>
        <taxon>Clostridia</taxon>
        <taxon>Eubacteriales</taxon>
        <taxon>Candidatus Limadaptatus</taxon>
    </lineage>
</organism>
<comment type="function">
    <text evidence="4">Involved in the maturation of [NiFe] hydrogenases. Required for nickel insertion into the metal center of the hydrogenase.</text>
</comment>
<protein>
    <recommendedName>
        <fullName evidence="4">Hydrogenase maturation factor HypA</fullName>
    </recommendedName>
</protein>
<dbReference type="HAMAP" id="MF_00213">
    <property type="entry name" value="HypA_HybF"/>
    <property type="match status" value="1"/>
</dbReference>
<reference evidence="5" key="2">
    <citation type="journal article" date="2021" name="PeerJ">
        <title>Extensive microbial diversity within the chicken gut microbiome revealed by metagenomics and culture.</title>
        <authorList>
            <person name="Gilroy R."/>
            <person name="Ravi A."/>
            <person name="Getino M."/>
            <person name="Pursley I."/>
            <person name="Horton D.L."/>
            <person name="Alikhan N.F."/>
            <person name="Baker D."/>
            <person name="Gharbi K."/>
            <person name="Hall N."/>
            <person name="Watson M."/>
            <person name="Adriaenssens E.M."/>
            <person name="Foster-Nyarko E."/>
            <person name="Jarju S."/>
            <person name="Secka A."/>
            <person name="Antonio M."/>
            <person name="Oren A."/>
            <person name="Chaudhuri R.R."/>
            <person name="La Ragione R."/>
            <person name="Hildebrand F."/>
            <person name="Pallen M.J."/>
        </authorList>
    </citation>
    <scope>NUCLEOTIDE SEQUENCE</scope>
    <source>
        <strain evidence="5">1063</strain>
    </source>
</reference>
<evidence type="ECO:0000313" key="5">
    <source>
        <dbReference type="EMBL" id="HIU20629.1"/>
    </source>
</evidence>
<dbReference type="GO" id="GO:0008270">
    <property type="term" value="F:zinc ion binding"/>
    <property type="evidence" value="ECO:0007669"/>
    <property type="project" value="UniProtKB-UniRule"/>
</dbReference>
<comment type="caution">
    <text evidence="5">The sequence shown here is derived from an EMBL/GenBank/DDBJ whole genome shotgun (WGS) entry which is preliminary data.</text>
</comment>
<keyword evidence="3 4" id="KW-0862">Zinc</keyword>
<evidence type="ECO:0000256" key="4">
    <source>
        <dbReference type="HAMAP-Rule" id="MF_00213"/>
    </source>
</evidence>
<sequence length="117" mass="13014">MHELGVVFHCIKEVNNVAAENGVSRVRSVTVEIGEVSSVVPYLFEDCWNWAVKKETVLKNAEIIIETVPAVTHCEDCLRDYPTVKFGKTCPYCGSGNTFLLKGNELNIKQIEVPADD</sequence>
<feature type="binding site" evidence="4">
    <location>
        <position position="77"/>
    </location>
    <ligand>
        <name>Zn(2+)</name>
        <dbReference type="ChEBI" id="CHEBI:29105"/>
    </ligand>
</feature>
<proteinExistence type="inferred from homology"/>
<feature type="binding site" evidence="4">
    <location>
        <position position="90"/>
    </location>
    <ligand>
        <name>Zn(2+)</name>
        <dbReference type="ChEBI" id="CHEBI:29105"/>
    </ligand>
</feature>
<dbReference type="PANTHER" id="PTHR34535">
    <property type="entry name" value="HYDROGENASE MATURATION FACTOR HYPA"/>
    <property type="match status" value="1"/>
</dbReference>
<keyword evidence="1 4" id="KW-0533">Nickel</keyword>
<dbReference type="Gene3D" id="3.30.2320.80">
    <property type="match status" value="1"/>
</dbReference>
<dbReference type="InterPro" id="IPR000688">
    <property type="entry name" value="HypA/HybF"/>
</dbReference>
<feature type="binding site" evidence="4">
    <location>
        <position position="74"/>
    </location>
    <ligand>
        <name>Zn(2+)</name>
        <dbReference type="ChEBI" id="CHEBI:29105"/>
    </ligand>
</feature>